<comment type="similarity">
    <text evidence="1">Belongs to the DNA polymerase type-B family.</text>
</comment>
<dbReference type="InterPro" id="IPR012337">
    <property type="entry name" value="RNaseH-like_sf"/>
</dbReference>
<keyword evidence="6" id="KW-0239">DNA-directed DNA polymerase</keyword>
<dbReference type="InterPro" id="IPR004868">
    <property type="entry name" value="DNA-dir_DNA_pol_B_mt/vir"/>
</dbReference>
<evidence type="ECO:0000256" key="7">
    <source>
        <dbReference type="ARBA" id="ARBA00023125"/>
    </source>
</evidence>
<evidence type="ECO:0000259" key="9">
    <source>
        <dbReference type="Pfam" id="PF03175"/>
    </source>
</evidence>
<dbReference type="GO" id="GO:0003677">
    <property type="term" value="F:DNA binding"/>
    <property type="evidence" value="ECO:0007669"/>
    <property type="project" value="UniProtKB-KW"/>
</dbReference>
<dbReference type="AlphaFoldDB" id="A0A0F9DVY7"/>
<accession>A0A0F9DVY7</accession>
<feature type="domain" description="DNA-directed DNA polymerase family B mitochondria/virus" evidence="9">
    <location>
        <begin position="167"/>
        <end position="401"/>
    </location>
</feature>
<dbReference type="EMBL" id="LAZR01030010">
    <property type="protein sequence ID" value="KKL57876.1"/>
    <property type="molecule type" value="Genomic_DNA"/>
</dbReference>
<comment type="catalytic activity">
    <reaction evidence="8">
        <text>DNA(n) + a 2'-deoxyribonucleoside 5'-triphosphate = DNA(n+1) + diphosphate</text>
        <dbReference type="Rhea" id="RHEA:22508"/>
        <dbReference type="Rhea" id="RHEA-COMP:17339"/>
        <dbReference type="Rhea" id="RHEA-COMP:17340"/>
        <dbReference type="ChEBI" id="CHEBI:33019"/>
        <dbReference type="ChEBI" id="CHEBI:61560"/>
        <dbReference type="ChEBI" id="CHEBI:173112"/>
        <dbReference type="EC" id="2.7.7.7"/>
    </reaction>
</comment>
<dbReference type="GO" id="GO:0000166">
    <property type="term" value="F:nucleotide binding"/>
    <property type="evidence" value="ECO:0007669"/>
    <property type="project" value="InterPro"/>
</dbReference>
<evidence type="ECO:0000313" key="10">
    <source>
        <dbReference type="EMBL" id="KKL57876.1"/>
    </source>
</evidence>
<reference evidence="10" key="1">
    <citation type="journal article" date="2015" name="Nature">
        <title>Complex archaea that bridge the gap between prokaryotes and eukaryotes.</title>
        <authorList>
            <person name="Spang A."/>
            <person name="Saw J.H."/>
            <person name="Jorgensen S.L."/>
            <person name="Zaremba-Niedzwiedzka K."/>
            <person name="Martijn J."/>
            <person name="Lind A.E."/>
            <person name="van Eijk R."/>
            <person name="Schleper C."/>
            <person name="Guy L."/>
            <person name="Ettema T.J."/>
        </authorList>
    </citation>
    <scope>NUCLEOTIDE SEQUENCE</scope>
</reference>
<keyword evidence="7" id="KW-0238">DNA-binding</keyword>
<dbReference type="Gene3D" id="3.90.1600.10">
    <property type="entry name" value="Palm domain of DNA polymerase"/>
    <property type="match status" value="1"/>
</dbReference>
<evidence type="ECO:0000256" key="1">
    <source>
        <dbReference type="ARBA" id="ARBA00005755"/>
    </source>
</evidence>
<evidence type="ECO:0000256" key="2">
    <source>
        <dbReference type="ARBA" id="ARBA00012417"/>
    </source>
</evidence>
<feature type="non-terminal residue" evidence="10">
    <location>
        <position position="405"/>
    </location>
</feature>
<evidence type="ECO:0000256" key="6">
    <source>
        <dbReference type="ARBA" id="ARBA00022932"/>
    </source>
</evidence>
<evidence type="ECO:0000256" key="8">
    <source>
        <dbReference type="ARBA" id="ARBA00049244"/>
    </source>
</evidence>
<comment type="caution">
    <text evidence="10">The sequence shown here is derived from an EMBL/GenBank/DDBJ whole genome shotgun (WGS) entry which is preliminary data.</text>
</comment>
<name>A0A0F9DVY7_9ZZZZ</name>
<dbReference type="InterPro" id="IPR023211">
    <property type="entry name" value="DNA_pol_palm_dom_sf"/>
</dbReference>
<keyword evidence="3" id="KW-0808">Transferase</keyword>
<protein>
    <recommendedName>
        <fullName evidence="2">DNA-directed DNA polymerase</fullName>
        <ecNumber evidence="2">2.7.7.7</ecNumber>
    </recommendedName>
</protein>
<dbReference type="InterPro" id="IPR043502">
    <property type="entry name" value="DNA/RNA_pol_sf"/>
</dbReference>
<dbReference type="EC" id="2.7.7.7" evidence="2"/>
<dbReference type="SUPFAM" id="SSF53098">
    <property type="entry name" value="Ribonuclease H-like"/>
    <property type="match status" value="1"/>
</dbReference>
<organism evidence="10">
    <name type="scientific">marine sediment metagenome</name>
    <dbReference type="NCBI Taxonomy" id="412755"/>
    <lineage>
        <taxon>unclassified sequences</taxon>
        <taxon>metagenomes</taxon>
        <taxon>ecological metagenomes</taxon>
    </lineage>
</organism>
<dbReference type="GO" id="GO:0006260">
    <property type="term" value="P:DNA replication"/>
    <property type="evidence" value="ECO:0007669"/>
    <property type="project" value="UniProtKB-KW"/>
</dbReference>
<proteinExistence type="inferred from homology"/>
<dbReference type="SUPFAM" id="SSF56672">
    <property type="entry name" value="DNA/RNA polymerases"/>
    <property type="match status" value="1"/>
</dbReference>
<dbReference type="GO" id="GO:0003887">
    <property type="term" value="F:DNA-directed DNA polymerase activity"/>
    <property type="evidence" value="ECO:0007669"/>
    <property type="project" value="UniProtKB-KW"/>
</dbReference>
<dbReference type="Pfam" id="PF03175">
    <property type="entry name" value="DNA_pol_B_2"/>
    <property type="match status" value="1"/>
</dbReference>
<dbReference type="Gene3D" id="3.30.420.10">
    <property type="entry name" value="Ribonuclease H-like superfamily/Ribonuclease H"/>
    <property type="match status" value="1"/>
</dbReference>
<evidence type="ECO:0000256" key="3">
    <source>
        <dbReference type="ARBA" id="ARBA00022679"/>
    </source>
</evidence>
<evidence type="ECO:0000256" key="5">
    <source>
        <dbReference type="ARBA" id="ARBA00022705"/>
    </source>
</evidence>
<keyword evidence="4" id="KW-0548">Nucleotidyltransferase</keyword>
<evidence type="ECO:0000256" key="4">
    <source>
        <dbReference type="ARBA" id="ARBA00022695"/>
    </source>
</evidence>
<keyword evidence="5" id="KW-0235">DNA replication</keyword>
<sequence>MVKYAHKLTRNKAIQKPSRLIFTDTETLETKHTENTFYHRLKLGHAIFTNIRSNGKIEDKHLYYETVEVFWDNVDAFCKQGTRTYLYAHNQHFDFSVLKGNTELNRLGWELKAFYINSSVFIMRFKKEKKTLYVLDSGNIVKLPLEDIGEVFNIPKLKIDFRTATMEQLAIYCKRDTEILQAFILAFRDFVIEHDLGNFRFTIASQSFTAYRHRFMNHDIFIHDNIDVINLERESYRGGINEAYFIGLLDKEIYRSLDVNSLYAYVMRKYKYPTKLKWLVEGMTLDYLETLLKYYALTSKVLIKIDEPVFPFKTAKVYYPTGEFITVLTTTALKYALERNWIVQVLDTAIYEQEYIFKDYVDFFYGLKRKYKKEGNFVYYMIVKFFLNGLTGKWGQRSQKYTELG</sequence>
<dbReference type="InterPro" id="IPR036397">
    <property type="entry name" value="RNaseH_sf"/>
</dbReference>
<gene>
    <name evidence="10" type="ORF">LCGC14_2231010</name>
</gene>